<dbReference type="EMBL" id="LR796581">
    <property type="protein sequence ID" value="CAB4152800.1"/>
    <property type="molecule type" value="Genomic_DNA"/>
</dbReference>
<name>A0A6J5N6G2_9CAUD</name>
<dbReference type="Pfam" id="PF07120">
    <property type="entry name" value="DUF1376"/>
    <property type="match status" value="1"/>
</dbReference>
<evidence type="ECO:0008006" key="3">
    <source>
        <dbReference type="Google" id="ProtNLM"/>
    </source>
</evidence>
<reference evidence="2" key="1">
    <citation type="submission" date="2020-04" db="EMBL/GenBank/DDBJ databases">
        <authorList>
            <person name="Chiriac C."/>
            <person name="Salcher M."/>
            <person name="Ghai R."/>
            <person name="Kavagutti S V."/>
        </authorList>
    </citation>
    <scope>NUCLEOTIDE SEQUENCE</scope>
</reference>
<evidence type="ECO:0000256" key="1">
    <source>
        <dbReference type="SAM" id="MobiDB-lite"/>
    </source>
</evidence>
<proteinExistence type="predicted"/>
<organism evidence="2">
    <name type="scientific">uncultured Caudovirales phage</name>
    <dbReference type="NCBI Taxonomy" id="2100421"/>
    <lineage>
        <taxon>Viruses</taxon>
        <taxon>Duplodnaviria</taxon>
        <taxon>Heunggongvirae</taxon>
        <taxon>Uroviricota</taxon>
        <taxon>Caudoviricetes</taxon>
        <taxon>Peduoviridae</taxon>
        <taxon>Maltschvirus</taxon>
        <taxon>Maltschvirus maltsch</taxon>
    </lineage>
</organism>
<evidence type="ECO:0000313" key="2">
    <source>
        <dbReference type="EMBL" id="CAB4152800.1"/>
    </source>
</evidence>
<dbReference type="InterPro" id="IPR010781">
    <property type="entry name" value="DUF1376"/>
</dbReference>
<protein>
    <recommendedName>
        <fullName evidence="3">DUF1376 domain-containing protein</fullName>
    </recommendedName>
</protein>
<gene>
    <name evidence="2" type="ORF">UFOVP607_32</name>
</gene>
<feature type="region of interest" description="Disordered" evidence="1">
    <location>
        <begin position="134"/>
        <end position="154"/>
    </location>
</feature>
<sequence>MSKKTDTWMPLYVTDYLGDTMHLTTEQHGAYMLMLMASWKTNGVLPSDDDSLGAITRLGTAWKKSRKVLLAFFQVDGETMTHKRVLIELQRAKTLNEARSEAGKKAMANRWQKEQQTPLQNDNSVIAKPLTKEQQTPLQNDIPSPSPIQSIPNGIDMDSAAKPRRASKKCPAEFVIDEKLIAWALGENITIDLDAQTRKFRDHTFKDSKTDWHGTWRNWMRRAQDFANESRLKTTATGGKYAAAAAAIFDDGFSIQQPKNVRRGEVFDV</sequence>
<accession>A0A6J5N6G2</accession>